<feature type="non-terminal residue" evidence="2">
    <location>
        <position position="54"/>
    </location>
</feature>
<comment type="caution">
    <text evidence="2">The sequence shown here is derived from an EMBL/GenBank/DDBJ whole genome shotgun (WGS) entry which is preliminary data.</text>
</comment>
<evidence type="ECO:0000313" key="2">
    <source>
        <dbReference type="EMBL" id="VTJ54528.1"/>
    </source>
</evidence>
<evidence type="ECO:0000256" key="1">
    <source>
        <dbReference type="SAM" id="MobiDB-lite"/>
    </source>
</evidence>
<protein>
    <submittedName>
        <fullName evidence="2">Uncharacterized protein</fullName>
    </submittedName>
</protein>
<name>A0A5E4ABF0_MARMO</name>
<sequence>GLTGGQPGQSVQDAPSSAVPGLKGGRALGPGPSPGGQCGENLALALLLAFQSPS</sequence>
<feature type="region of interest" description="Disordered" evidence="1">
    <location>
        <begin position="1"/>
        <end position="38"/>
    </location>
</feature>
<keyword evidence="3" id="KW-1185">Reference proteome</keyword>
<reference evidence="2" key="1">
    <citation type="submission" date="2019-04" db="EMBL/GenBank/DDBJ databases">
        <authorList>
            <person name="Alioto T."/>
            <person name="Alioto T."/>
        </authorList>
    </citation>
    <scope>NUCLEOTIDE SEQUENCE [LARGE SCALE GENOMIC DNA]</scope>
</reference>
<dbReference type="AlphaFoldDB" id="A0A5E4ABF0"/>
<evidence type="ECO:0000313" key="3">
    <source>
        <dbReference type="Proteomes" id="UP000335636"/>
    </source>
</evidence>
<accession>A0A5E4ABF0</accession>
<dbReference type="Proteomes" id="UP000335636">
    <property type="component" value="Unassembled WGS sequence"/>
</dbReference>
<proteinExistence type="predicted"/>
<gene>
    <name evidence="2" type="ORF">MONAX_5E007098</name>
</gene>
<organism evidence="2 3">
    <name type="scientific">Marmota monax</name>
    <name type="common">Woodchuck</name>
    <dbReference type="NCBI Taxonomy" id="9995"/>
    <lineage>
        <taxon>Eukaryota</taxon>
        <taxon>Metazoa</taxon>
        <taxon>Chordata</taxon>
        <taxon>Craniata</taxon>
        <taxon>Vertebrata</taxon>
        <taxon>Euteleostomi</taxon>
        <taxon>Mammalia</taxon>
        <taxon>Eutheria</taxon>
        <taxon>Euarchontoglires</taxon>
        <taxon>Glires</taxon>
        <taxon>Rodentia</taxon>
        <taxon>Sciuromorpha</taxon>
        <taxon>Sciuridae</taxon>
        <taxon>Xerinae</taxon>
        <taxon>Marmotini</taxon>
        <taxon>Marmota</taxon>
    </lineage>
</organism>
<feature type="compositionally biased region" description="Gly residues" evidence="1">
    <location>
        <begin position="22"/>
        <end position="38"/>
    </location>
</feature>
<dbReference type="EMBL" id="CABDUW010000039">
    <property type="protein sequence ID" value="VTJ54528.1"/>
    <property type="molecule type" value="Genomic_DNA"/>
</dbReference>
<feature type="non-terminal residue" evidence="2">
    <location>
        <position position="1"/>
    </location>
</feature>